<organism evidence="2 3">
    <name type="scientific">Labilithrix luteola</name>
    <dbReference type="NCBI Taxonomy" id="1391654"/>
    <lineage>
        <taxon>Bacteria</taxon>
        <taxon>Pseudomonadati</taxon>
        <taxon>Myxococcota</taxon>
        <taxon>Polyangia</taxon>
        <taxon>Polyangiales</taxon>
        <taxon>Labilitrichaceae</taxon>
        <taxon>Labilithrix</taxon>
    </lineage>
</organism>
<name>A0A0K1PTZ5_9BACT</name>
<dbReference type="Proteomes" id="UP000064967">
    <property type="component" value="Chromosome"/>
</dbReference>
<evidence type="ECO:0000313" key="2">
    <source>
        <dbReference type="EMBL" id="AKU97013.1"/>
    </source>
</evidence>
<keyword evidence="3" id="KW-1185">Reference proteome</keyword>
<proteinExistence type="predicted"/>
<dbReference type="KEGG" id="llu:AKJ09_03677"/>
<keyword evidence="1" id="KW-0175">Coiled coil</keyword>
<dbReference type="STRING" id="1391654.AKJ09_03677"/>
<dbReference type="RefSeq" id="WP_146648228.1">
    <property type="nucleotide sequence ID" value="NZ_CP012333.1"/>
</dbReference>
<evidence type="ECO:0000313" key="3">
    <source>
        <dbReference type="Proteomes" id="UP000064967"/>
    </source>
</evidence>
<dbReference type="AlphaFoldDB" id="A0A0K1PTZ5"/>
<sequence>MKTLNELRDEYVDIKARRKRAAERVQELQAEIDRTDQEEKDLRDAEYKASRAVLRAVLGDAETEAA</sequence>
<reference evidence="2 3" key="1">
    <citation type="submission" date="2015-08" db="EMBL/GenBank/DDBJ databases">
        <authorList>
            <person name="Babu N.S."/>
            <person name="Beckwith C.J."/>
            <person name="Beseler K.G."/>
            <person name="Brison A."/>
            <person name="Carone J.V."/>
            <person name="Caskin T.P."/>
            <person name="Diamond M."/>
            <person name="Durham M.E."/>
            <person name="Foxe J.M."/>
            <person name="Go M."/>
            <person name="Henderson B.A."/>
            <person name="Jones I.B."/>
            <person name="McGettigan J.A."/>
            <person name="Micheletti S.J."/>
            <person name="Nasrallah M.E."/>
            <person name="Ortiz D."/>
            <person name="Piller C.R."/>
            <person name="Privatt S.R."/>
            <person name="Schneider S.L."/>
            <person name="Sharp S."/>
            <person name="Smith T.C."/>
            <person name="Stanton J.D."/>
            <person name="Ullery H.E."/>
            <person name="Wilson R.J."/>
            <person name="Serrano M.G."/>
            <person name="Buck G."/>
            <person name="Lee V."/>
            <person name="Wang Y."/>
            <person name="Carvalho R."/>
            <person name="Voegtly L."/>
            <person name="Shi R."/>
            <person name="Duckworth R."/>
            <person name="Johnson A."/>
            <person name="Loviza R."/>
            <person name="Walstead R."/>
            <person name="Shah Z."/>
            <person name="Kiflezghi M."/>
            <person name="Wade K."/>
            <person name="Ball S.L."/>
            <person name="Bradley K.W."/>
            <person name="Asai D.J."/>
            <person name="Bowman C.A."/>
            <person name="Russell D.A."/>
            <person name="Pope W.H."/>
            <person name="Jacobs-Sera D."/>
            <person name="Hendrix R.W."/>
            <person name="Hatfull G.F."/>
        </authorList>
    </citation>
    <scope>NUCLEOTIDE SEQUENCE [LARGE SCALE GENOMIC DNA]</scope>
    <source>
        <strain evidence="2 3">DSM 27648</strain>
    </source>
</reference>
<feature type="coiled-coil region" evidence="1">
    <location>
        <begin position="4"/>
        <end position="45"/>
    </location>
</feature>
<protein>
    <submittedName>
        <fullName evidence="2">Uncharacterized protein</fullName>
    </submittedName>
</protein>
<accession>A0A0K1PTZ5</accession>
<evidence type="ECO:0000256" key="1">
    <source>
        <dbReference type="SAM" id="Coils"/>
    </source>
</evidence>
<gene>
    <name evidence="2" type="ORF">AKJ09_03677</name>
</gene>
<dbReference type="EMBL" id="CP012333">
    <property type="protein sequence ID" value="AKU97013.1"/>
    <property type="molecule type" value="Genomic_DNA"/>
</dbReference>